<protein>
    <recommendedName>
        <fullName evidence="10">Hyaluronan/mRNA-binding protein domain-containing protein</fullName>
    </recommendedName>
</protein>
<evidence type="ECO:0000256" key="9">
    <source>
        <dbReference type="SAM" id="MobiDB-lite"/>
    </source>
</evidence>
<dbReference type="STRING" id="1676925.ENSPKIP00000041111"/>
<evidence type="ECO:0000313" key="11">
    <source>
        <dbReference type="Ensembl" id="ENSPKIP00000041111.1"/>
    </source>
</evidence>
<dbReference type="AlphaFoldDB" id="A0A3B3TFN4"/>
<dbReference type="GO" id="GO:0005730">
    <property type="term" value="C:nucleolus"/>
    <property type="evidence" value="ECO:0007669"/>
    <property type="project" value="UniProtKB-SubCell"/>
</dbReference>
<feature type="compositionally biased region" description="Low complexity" evidence="9">
    <location>
        <begin position="220"/>
        <end position="229"/>
    </location>
</feature>
<dbReference type="SMART" id="SM01233">
    <property type="entry name" value="HABP4_PAI-RBP1"/>
    <property type="match status" value="1"/>
</dbReference>
<evidence type="ECO:0000256" key="3">
    <source>
        <dbReference type="ARBA" id="ARBA00004408"/>
    </source>
</evidence>
<dbReference type="OrthoDB" id="6022699at2759"/>
<feature type="region of interest" description="Disordered" evidence="9">
    <location>
        <begin position="34"/>
        <end position="93"/>
    </location>
</feature>
<keyword evidence="5" id="KW-0963">Cytoplasm</keyword>
<evidence type="ECO:0000256" key="6">
    <source>
        <dbReference type="ARBA" id="ARBA00022845"/>
    </source>
</evidence>
<proteinExistence type="inferred from homology"/>
<dbReference type="PANTHER" id="PTHR12299">
    <property type="entry name" value="HYALURONIC ACID-BINDING PROTEIN 4"/>
    <property type="match status" value="1"/>
</dbReference>
<evidence type="ECO:0000256" key="2">
    <source>
        <dbReference type="ARBA" id="ARBA00004324"/>
    </source>
</evidence>
<accession>A0A3B3TFN4</accession>
<feature type="compositionally biased region" description="Basic and acidic residues" evidence="9">
    <location>
        <begin position="157"/>
        <end position="168"/>
    </location>
</feature>
<dbReference type="GO" id="GO:0045948">
    <property type="term" value="P:positive regulation of translational initiation"/>
    <property type="evidence" value="ECO:0007669"/>
    <property type="project" value="TreeGrafter"/>
</dbReference>
<evidence type="ECO:0000256" key="8">
    <source>
        <dbReference type="ARBA" id="ARBA00035118"/>
    </source>
</evidence>
<evidence type="ECO:0000256" key="4">
    <source>
        <dbReference type="ARBA" id="ARBA00004604"/>
    </source>
</evidence>
<sequence>MNGVKSGSVMEQDAFGCTVMNRFDHLLDDDADPFDILREAQQEKEKKKEELKRGSEGKPGKKGSQKDRKTPSFWKGNAAPVTDATGNRFSYGRQIQNENRGVVEVERGERRPVFREQRFNVMEPLQERVFDKPVDDKFERGNWDRARAQMAYPRYTDGFDQRGKRQFERQSGSMQSGVRPDEKREGGGPRNWGSMKDPVRGFGVELTPPEEAGDVDESPGAAEMSAESQAAEEGECIPDVVMEMSLDEWKALQEQYRPKVELNLRKPESKVPKKAVVIHKSKYYQGKEPLLEADEDLYSLRRPANDITSTLDINFGSLTRPSRGGRGGRGGRGRGNSAVPPETLQYDARVLAPNPDDMEDFPALA</sequence>
<evidence type="ECO:0000259" key="10">
    <source>
        <dbReference type="SMART" id="SM01233"/>
    </source>
</evidence>
<dbReference type="GeneTree" id="ENSGT00520000055591"/>
<dbReference type="InterPro" id="IPR032381">
    <property type="entry name" value="IHABP4_N"/>
</dbReference>
<dbReference type="Pfam" id="PF16174">
    <property type="entry name" value="IHABP4_N"/>
    <property type="match status" value="1"/>
</dbReference>
<name>A0A3B3TFN4_9TELE</name>
<evidence type="ECO:0000256" key="1">
    <source>
        <dbReference type="ARBA" id="ARBA00004210"/>
    </source>
</evidence>
<organism evidence="11 12">
    <name type="scientific">Paramormyrops kingsleyae</name>
    <dbReference type="NCBI Taxonomy" id="1676925"/>
    <lineage>
        <taxon>Eukaryota</taxon>
        <taxon>Metazoa</taxon>
        <taxon>Chordata</taxon>
        <taxon>Craniata</taxon>
        <taxon>Vertebrata</taxon>
        <taxon>Euteleostomi</taxon>
        <taxon>Actinopterygii</taxon>
        <taxon>Neopterygii</taxon>
        <taxon>Teleostei</taxon>
        <taxon>Osteoglossocephala</taxon>
        <taxon>Osteoglossomorpha</taxon>
        <taxon>Osteoglossiformes</taxon>
        <taxon>Mormyridae</taxon>
        <taxon>Paramormyrops</taxon>
    </lineage>
</organism>
<feature type="compositionally biased region" description="Basic and acidic residues" evidence="9">
    <location>
        <begin position="35"/>
        <end position="70"/>
    </location>
</feature>
<dbReference type="InterPro" id="IPR006861">
    <property type="entry name" value="HABP4_PAIRBP1-bd"/>
</dbReference>
<dbReference type="GO" id="GO:0016607">
    <property type="term" value="C:nuclear speck"/>
    <property type="evidence" value="ECO:0007669"/>
    <property type="project" value="UniProtKB-SubCell"/>
</dbReference>
<feature type="domain" description="Hyaluronan/mRNA-binding protein" evidence="10">
    <location>
        <begin position="163"/>
        <end position="270"/>
    </location>
</feature>
<dbReference type="PANTHER" id="PTHR12299:SF30">
    <property type="entry name" value="INTRACELLULAR HYALURONAN-BINDING PROTEIN 4"/>
    <property type="match status" value="1"/>
</dbReference>
<dbReference type="InterPro" id="IPR039764">
    <property type="entry name" value="HABP4/SERBP1-like"/>
</dbReference>
<feature type="region of interest" description="Disordered" evidence="9">
    <location>
        <begin position="315"/>
        <end position="365"/>
    </location>
</feature>
<keyword evidence="12" id="KW-1185">Reference proteome</keyword>
<dbReference type="GO" id="GO:0033120">
    <property type="term" value="P:positive regulation of RNA splicing"/>
    <property type="evidence" value="ECO:0007669"/>
    <property type="project" value="TreeGrafter"/>
</dbReference>
<dbReference type="GO" id="GO:0015030">
    <property type="term" value="C:Cajal body"/>
    <property type="evidence" value="ECO:0007669"/>
    <property type="project" value="UniProtKB-SubCell"/>
</dbReference>
<reference evidence="11" key="1">
    <citation type="submission" date="2025-08" db="UniProtKB">
        <authorList>
            <consortium name="Ensembl"/>
        </authorList>
    </citation>
    <scope>IDENTIFICATION</scope>
</reference>
<evidence type="ECO:0000313" key="12">
    <source>
        <dbReference type="Proteomes" id="UP000261540"/>
    </source>
</evidence>
<comment type="similarity">
    <text evidence="8">Belongs to the SERBP1-HABP4 family.</text>
</comment>
<feature type="region of interest" description="Disordered" evidence="9">
    <location>
        <begin position="153"/>
        <end position="233"/>
    </location>
</feature>
<feature type="compositionally biased region" description="Gly residues" evidence="9">
    <location>
        <begin position="324"/>
        <end position="334"/>
    </location>
</feature>
<evidence type="ECO:0000256" key="7">
    <source>
        <dbReference type="ARBA" id="ARBA00023242"/>
    </source>
</evidence>
<dbReference type="Ensembl" id="ENSPKIT00000022141.1">
    <property type="protein sequence ID" value="ENSPKIP00000041111.1"/>
    <property type="gene ID" value="ENSPKIG00000017795.1"/>
</dbReference>
<dbReference type="GO" id="GO:0010494">
    <property type="term" value="C:cytoplasmic stress granule"/>
    <property type="evidence" value="ECO:0007669"/>
    <property type="project" value="UniProtKB-SubCell"/>
</dbReference>
<dbReference type="Proteomes" id="UP000261540">
    <property type="component" value="Unplaced"/>
</dbReference>
<comment type="subcellular location">
    <subcellularLocation>
        <location evidence="1">Cytoplasm</location>
        <location evidence="1">Stress granule</location>
    </subcellularLocation>
    <subcellularLocation>
        <location evidence="2">Nucleus speckle</location>
    </subcellularLocation>
    <subcellularLocation>
        <location evidence="3">Nucleus</location>
        <location evidence="3">Cajal body</location>
    </subcellularLocation>
    <subcellularLocation>
        <location evidence="4">Nucleus</location>
        <location evidence="4">Nucleolus</location>
    </subcellularLocation>
</comment>
<keyword evidence="6" id="KW-0810">Translation regulation</keyword>
<feature type="compositionally biased region" description="Acidic residues" evidence="9">
    <location>
        <begin position="356"/>
        <end position="365"/>
    </location>
</feature>
<feature type="compositionally biased region" description="Polar residues" evidence="9">
    <location>
        <begin position="84"/>
        <end position="93"/>
    </location>
</feature>
<reference evidence="11" key="2">
    <citation type="submission" date="2025-09" db="UniProtKB">
        <authorList>
            <consortium name="Ensembl"/>
        </authorList>
    </citation>
    <scope>IDENTIFICATION</scope>
</reference>
<evidence type="ECO:0000256" key="5">
    <source>
        <dbReference type="ARBA" id="ARBA00022490"/>
    </source>
</evidence>
<dbReference type="Pfam" id="PF04774">
    <property type="entry name" value="HABP4_PAI-RBP1"/>
    <property type="match status" value="1"/>
</dbReference>
<keyword evidence="7" id="KW-0539">Nucleus</keyword>
<dbReference type="GO" id="GO:0003723">
    <property type="term" value="F:RNA binding"/>
    <property type="evidence" value="ECO:0007669"/>
    <property type="project" value="InterPro"/>
</dbReference>